<keyword evidence="3" id="KW-1185">Reference proteome</keyword>
<proteinExistence type="predicted"/>
<evidence type="ECO:0000256" key="1">
    <source>
        <dbReference type="SAM" id="Phobius"/>
    </source>
</evidence>
<gene>
    <name evidence="2" type="ORF">MTO99_15485</name>
</gene>
<reference evidence="2 3" key="1">
    <citation type="submission" date="2022-03" db="EMBL/GenBank/DDBJ databases">
        <title>Mucilaginibacter sp. isolated from the gut of Protaetia brevitarsis seulensis larvae.</title>
        <authorList>
            <person name="Won M."/>
            <person name="Kim S.-J."/>
            <person name="Kwon S.-W."/>
        </authorList>
    </citation>
    <scope>NUCLEOTIDE SEQUENCE [LARGE SCALE GENOMIC DNA]</scope>
    <source>
        <strain evidence="2 3">CFWR-12</strain>
    </source>
</reference>
<evidence type="ECO:0000313" key="3">
    <source>
        <dbReference type="Proteomes" id="UP000832097"/>
    </source>
</evidence>
<name>A0ABY4C0C1_9MICO</name>
<dbReference type="Proteomes" id="UP000832097">
    <property type="component" value="Chromosome"/>
</dbReference>
<evidence type="ECO:0008006" key="4">
    <source>
        <dbReference type="Google" id="ProtNLM"/>
    </source>
</evidence>
<feature type="transmembrane region" description="Helical" evidence="1">
    <location>
        <begin position="51"/>
        <end position="70"/>
    </location>
</feature>
<dbReference type="EMBL" id="CP094528">
    <property type="protein sequence ID" value="UOE43561.1"/>
    <property type="molecule type" value="Genomic_DNA"/>
</dbReference>
<keyword evidence="1" id="KW-1133">Transmembrane helix</keyword>
<dbReference type="RefSeq" id="WP_243554647.1">
    <property type="nucleotide sequence ID" value="NZ_CP094528.1"/>
</dbReference>
<keyword evidence="1" id="KW-0472">Membrane</keyword>
<evidence type="ECO:0000313" key="2">
    <source>
        <dbReference type="EMBL" id="UOE43561.1"/>
    </source>
</evidence>
<organism evidence="2 3">
    <name type="scientific">Agromyces larvae</name>
    <dbReference type="NCBI Taxonomy" id="2929802"/>
    <lineage>
        <taxon>Bacteria</taxon>
        <taxon>Bacillati</taxon>
        <taxon>Actinomycetota</taxon>
        <taxon>Actinomycetes</taxon>
        <taxon>Micrococcales</taxon>
        <taxon>Microbacteriaceae</taxon>
        <taxon>Agromyces</taxon>
    </lineage>
</organism>
<keyword evidence="1" id="KW-0812">Transmembrane</keyword>
<sequence>MTEDVSPARRAVPTVLIGLAAAALVAVLIAAGPMVERAIAKLPGVPASRAALALGAASVVFVVVLALRRLRLHARDRTRRRALESSLGATVTTSLRTPMLTTALGELGTQGRLGPHFSIVADATGIVFWRGSRRPRPVVSFAWREIRNIRCDRIAAGARSVPVAVLRVRRGGSSLEVPLVLASDRAFGFVLPDEQFYATVRGWKAEHRAALAAEGLELPPLTSPIPVITAEQLAAAGAGRGLAAAHR</sequence>
<feature type="transmembrane region" description="Helical" evidence="1">
    <location>
        <begin position="12"/>
        <end position="31"/>
    </location>
</feature>
<accession>A0ABY4C0C1</accession>
<protein>
    <recommendedName>
        <fullName evidence="4">NERD domain-containing protein</fullName>
    </recommendedName>
</protein>